<evidence type="ECO:0000259" key="1">
    <source>
        <dbReference type="Pfam" id="PF07238"/>
    </source>
</evidence>
<reference evidence="2 3" key="1">
    <citation type="submission" date="2024-09" db="EMBL/GenBank/DDBJ databases">
        <authorList>
            <person name="Sun Q."/>
            <person name="Mori K."/>
        </authorList>
    </citation>
    <scope>NUCLEOTIDE SEQUENCE [LARGE SCALE GENOMIC DNA]</scope>
    <source>
        <strain evidence="2 3">ATCC 51285</strain>
    </source>
</reference>
<accession>A0ABV5Z781</accession>
<dbReference type="Pfam" id="PF07238">
    <property type="entry name" value="PilZ"/>
    <property type="match status" value="1"/>
</dbReference>
<dbReference type="InterPro" id="IPR009875">
    <property type="entry name" value="PilZ_domain"/>
</dbReference>
<dbReference type="Proteomes" id="UP001589628">
    <property type="component" value="Unassembled WGS sequence"/>
</dbReference>
<organism evidence="2 3">
    <name type="scientific">Balneatrix alpica</name>
    <dbReference type="NCBI Taxonomy" id="75684"/>
    <lineage>
        <taxon>Bacteria</taxon>
        <taxon>Pseudomonadati</taxon>
        <taxon>Pseudomonadota</taxon>
        <taxon>Gammaproteobacteria</taxon>
        <taxon>Oceanospirillales</taxon>
        <taxon>Balneatrichaceae</taxon>
        <taxon>Balneatrix</taxon>
    </lineage>
</organism>
<feature type="domain" description="PilZ" evidence="1">
    <location>
        <begin position="9"/>
        <end position="98"/>
    </location>
</feature>
<dbReference type="EMBL" id="JBHLZN010000001">
    <property type="protein sequence ID" value="MFB9885132.1"/>
    <property type="molecule type" value="Genomic_DNA"/>
</dbReference>
<protein>
    <submittedName>
        <fullName evidence="2">PilZ domain-containing protein</fullName>
    </submittedName>
</protein>
<gene>
    <name evidence="2" type="ORF">ACFFLH_01725</name>
</gene>
<comment type="caution">
    <text evidence="2">The sequence shown here is derived from an EMBL/GenBank/DDBJ whole genome shotgun (WGS) entry which is preliminary data.</text>
</comment>
<evidence type="ECO:0000313" key="2">
    <source>
        <dbReference type="EMBL" id="MFB9885132.1"/>
    </source>
</evidence>
<dbReference type="Gene3D" id="2.40.10.220">
    <property type="entry name" value="predicted glycosyltransferase like domains"/>
    <property type="match status" value="1"/>
</dbReference>
<proteinExistence type="predicted"/>
<keyword evidence="3" id="KW-1185">Reference proteome</keyword>
<evidence type="ECO:0000313" key="3">
    <source>
        <dbReference type="Proteomes" id="UP001589628"/>
    </source>
</evidence>
<sequence length="110" mass="12153">MAHGILNCTFDNKTMLYQCYMPFIERGGLFIPTQRSYQLGDEVFAVLTIMDEPEKIPVSGKVIWITPPGGQNNRPAGIGIQINAQDEGAVRKLETLLAGTQDSETTTFTM</sequence>
<dbReference type="RefSeq" id="WP_035461341.1">
    <property type="nucleotide sequence ID" value="NZ_JAUESS010000002.1"/>
</dbReference>
<name>A0ABV5Z781_9GAMM</name>